<dbReference type="NCBIfam" id="NF041518">
    <property type="entry name" value="choice_anch_Q"/>
    <property type="match status" value="1"/>
</dbReference>
<reference evidence="2 3" key="1">
    <citation type="submission" date="2020-04" db="EMBL/GenBank/DDBJ databases">
        <title>A Flavivirga sp. nov.</title>
        <authorList>
            <person name="Sun X."/>
        </authorList>
    </citation>
    <scope>NUCLEOTIDE SEQUENCE [LARGE SCALE GENOMIC DNA]</scope>
    <source>
        <strain evidence="2 3">Y03</strain>
    </source>
</reference>
<dbReference type="Pfam" id="PF13229">
    <property type="entry name" value="Beta_helix"/>
    <property type="match status" value="1"/>
</dbReference>
<dbReference type="RefSeq" id="WP_169673261.1">
    <property type="nucleotide sequence ID" value="NZ_JABBHF010000006.1"/>
</dbReference>
<dbReference type="SMART" id="SM00710">
    <property type="entry name" value="PbH1"/>
    <property type="match status" value="7"/>
</dbReference>
<keyword evidence="3" id="KW-1185">Reference proteome</keyword>
<dbReference type="EMBL" id="JABBHF010000006">
    <property type="protein sequence ID" value="NMH88109.1"/>
    <property type="molecule type" value="Genomic_DNA"/>
</dbReference>
<accession>A0ABX1RX21</accession>
<dbReference type="InterPro" id="IPR012334">
    <property type="entry name" value="Pectin_lyas_fold"/>
</dbReference>
<dbReference type="Proteomes" id="UP000746690">
    <property type="component" value="Unassembled WGS sequence"/>
</dbReference>
<dbReference type="PROSITE" id="PS51257">
    <property type="entry name" value="PROKAR_LIPOPROTEIN"/>
    <property type="match status" value="1"/>
</dbReference>
<dbReference type="Gene3D" id="2.160.20.10">
    <property type="entry name" value="Single-stranded right-handed beta-helix, Pectin lyase-like"/>
    <property type="match status" value="1"/>
</dbReference>
<name>A0ABX1RX21_9FLAO</name>
<evidence type="ECO:0000313" key="3">
    <source>
        <dbReference type="Proteomes" id="UP000746690"/>
    </source>
</evidence>
<feature type="domain" description="Right handed beta helix" evidence="1">
    <location>
        <begin position="244"/>
        <end position="403"/>
    </location>
</feature>
<comment type="caution">
    <text evidence="2">The sequence shown here is derived from an EMBL/GenBank/DDBJ whole genome shotgun (WGS) entry which is preliminary data.</text>
</comment>
<organism evidence="2 3">
    <name type="scientific">Flavivirga algicola</name>
    <dbReference type="NCBI Taxonomy" id="2729136"/>
    <lineage>
        <taxon>Bacteria</taxon>
        <taxon>Pseudomonadati</taxon>
        <taxon>Bacteroidota</taxon>
        <taxon>Flavobacteriia</taxon>
        <taxon>Flavobacteriales</taxon>
        <taxon>Flavobacteriaceae</taxon>
        <taxon>Flavivirga</taxon>
    </lineage>
</organism>
<dbReference type="InterPro" id="IPR011050">
    <property type="entry name" value="Pectin_lyase_fold/virulence"/>
</dbReference>
<evidence type="ECO:0000313" key="2">
    <source>
        <dbReference type="EMBL" id="NMH88109.1"/>
    </source>
</evidence>
<gene>
    <name evidence="2" type="ORF">HHX25_11390</name>
</gene>
<dbReference type="InterPro" id="IPR006626">
    <property type="entry name" value="PbH1"/>
</dbReference>
<dbReference type="InterPro" id="IPR059226">
    <property type="entry name" value="Choice_anch_Q_dom"/>
</dbReference>
<dbReference type="InterPro" id="IPR039448">
    <property type="entry name" value="Beta_helix"/>
</dbReference>
<proteinExistence type="predicted"/>
<protein>
    <submittedName>
        <fullName evidence="2">Right-handed parallel beta-helix repeat-containing protein</fullName>
    </submittedName>
</protein>
<sequence length="464" mass="51010">MKPYLTLVVFVCMLSACEKSSIENLENPNLPTSENVIYEDVACSSCDFVVQENAWQVDGNVEQLRADGTMGKIQPGDTIGITGSRAGIQFINITGTEEKPIVITNCDGSARIGTTINESKGLHFIKSKHFIISGAGSTSQKYGIKLIGYFGIEITDYSTDFEIFAVEVLGAGYVGIAARTSPPSYPDCVNADNTRDIFTQKNTIIHHNYIHDTGGEGFYIGGSHWHKLWDEKCPGVYEPELHGVRVHHNILENIGMDGIQVGSASKDVKIYNNTIDNFGTRSIGGHMTGFQINPGTTGELYNNVVNKGNGFGIFVLGSGNNLIYNNLIIKPSYDGIYTQDRSPAANAGFYIINNTIVEPGEKGIGWNSYETSNNEIINNIIYNPVREFIGSDGHNDNYFYDNNLELRNNEGIEFGENYQLLSGSTEAIDRGKDVSNKYDIMFDIIGNKRPSGSGYDIGAYEYND</sequence>
<dbReference type="SUPFAM" id="SSF51126">
    <property type="entry name" value="Pectin lyase-like"/>
    <property type="match status" value="1"/>
</dbReference>
<evidence type="ECO:0000259" key="1">
    <source>
        <dbReference type="Pfam" id="PF13229"/>
    </source>
</evidence>